<dbReference type="GO" id="GO:0008146">
    <property type="term" value="F:sulfotransferase activity"/>
    <property type="evidence" value="ECO:0007669"/>
    <property type="project" value="InterPro"/>
</dbReference>
<dbReference type="Gene3D" id="3.40.50.300">
    <property type="entry name" value="P-loop containing nucleotide triphosphate hydrolases"/>
    <property type="match status" value="1"/>
</dbReference>
<comment type="caution">
    <text evidence="2">The sequence shown here is derived from an EMBL/GenBank/DDBJ whole genome shotgun (WGS) entry which is preliminary data.</text>
</comment>
<reference evidence="2" key="1">
    <citation type="journal article" date="2014" name="Front. Microbiol.">
        <title>High frequency of phylogenetically diverse reductive dehalogenase-homologous genes in deep subseafloor sedimentary metagenomes.</title>
        <authorList>
            <person name="Kawai M."/>
            <person name="Futagami T."/>
            <person name="Toyoda A."/>
            <person name="Takaki Y."/>
            <person name="Nishi S."/>
            <person name="Hori S."/>
            <person name="Arai W."/>
            <person name="Tsubouchi T."/>
            <person name="Morono Y."/>
            <person name="Uchiyama I."/>
            <person name="Ito T."/>
            <person name="Fujiyama A."/>
            <person name="Inagaki F."/>
            <person name="Takami H."/>
        </authorList>
    </citation>
    <scope>NUCLEOTIDE SEQUENCE</scope>
    <source>
        <strain evidence="2">Expedition CK06-06</strain>
    </source>
</reference>
<feature type="domain" description="Sulfotransferase" evidence="1">
    <location>
        <begin position="34"/>
        <end position="94"/>
    </location>
</feature>
<name>X0ZR87_9ZZZZ</name>
<evidence type="ECO:0000259" key="1">
    <source>
        <dbReference type="Pfam" id="PF00685"/>
    </source>
</evidence>
<feature type="non-terminal residue" evidence="2">
    <location>
        <position position="1"/>
    </location>
</feature>
<organism evidence="2">
    <name type="scientific">marine sediment metagenome</name>
    <dbReference type="NCBI Taxonomy" id="412755"/>
    <lineage>
        <taxon>unclassified sequences</taxon>
        <taxon>metagenomes</taxon>
        <taxon>ecological metagenomes</taxon>
    </lineage>
</organism>
<dbReference type="InterPro" id="IPR000863">
    <property type="entry name" value="Sulfotransferase_dom"/>
</dbReference>
<sequence length="139" mass="15912">SQLLHMCRVRKLNAGVLSVSDFIEMVEEERFEALSDYVQVLDALDKVFPPERVLLEFYEDIHADREAALARVCSFLDVDFDAGALSGIEKRYNKSQKAQMPAGLGTLLRGKYRDVACQVEERVGRIPYLWKSEFDLQSH</sequence>
<dbReference type="AlphaFoldDB" id="X0ZR87"/>
<dbReference type="InterPro" id="IPR027417">
    <property type="entry name" value="P-loop_NTPase"/>
</dbReference>
<dbReference type="SUPFAM" id="SSF52540">
    <property type="entry name" value="P-loop containing nucleoside triphosphate hydrolases"/>
    <property type="match status" value="1"/>
</dbReference>
<dbReference type="EMBL" id="BARS01055995">
    <property type="protein sequence ID" value="GAG50756.1"/>
    <property type="molecule type" value="Genomic_DNA"/>
</dbReference>
<protein>
    <recommendedName>
        <fullName evidence="1">Sulfotransferase domain-containing protein</fullName>
    </recommendedName>
</protein>
<proteinExistence type="predicted"/>
<evidence type="ECO:0000313" key="2">
    <source>
        <dbReference type="EMBL" id="GAG50756.1"/>
    </source>
</evidence>
<gene>
    <name evidence="2" type="ORF">S01H1_82577</name>
</gene>
<accession>X0ZR87</accession>
<dbReference type="Pfam" id="PF00685">
    <property type="entry name" value="Sulfotransfer_1"/>
    <property type="match status" value="1"/>
</dbReference>